<evidence type="ECO:0000313" key="2">
    <source>
        <dbReference type="Proteomes" id="UP000663887"/>
    </source>
</evidence>
<dbReference type="EMBL" id="CAJNRG010018740">
    <property type="protein sequence ID" value="CAF2262046.1"/>
    <property type="molecule type" value="Genomic_DNA"/>
</dbReference>
<evidence type="ECO:0008006" key="3">
    <source>
        <dbReference type="Google" id="ProtNLM"/>
    </source>
</evidence>
<reference evidence="1" key="1">
    <citation type="submission" date="2021-02" db="EMBL/GenBank/DDBJ databases">
        <authorList>
            <person name="Nowell W R."/>
        </authorList>
    </citation>
    <scope>NUCLEOTIDE SEQUENCE</scope>
</reference>
<gene>
    <name evidence="1" type="ORF">XDN619_LOCUS36224</name>
</gene>
<proteinExistence type="predicted"/>
<sequence>MNVDDKRLVQLIHRPRTLTLTTHQSMNVDTKEQIQVIDLCTPHMNTASISTSNTTIEQFPNLQQKRSILACYPINSQHEHGQPLLPNIPPHQLTRTELAYRQSNAFQSAFRFVNYDSMIPMDTIMRLFVNGYRAILNCSASCHTQNIIYVLTCPCGKFDYVGATTQSLHDRLIKHREHGNRIMHEFLLGEANIVRDLTRAKSKEISTKDHMKLYQHSVRCRVAMQIFLDANPQYWRFIPMTLEEAEALEQRSIHGLGLPEELDWKLRSREDCKLYVASVPKPPQDYIFSNRQQALQLLYFYKKRDKTLPNQSIDLYNATVVAILPESCSEMFRFTIESLFITHADTKLNTIGHMLNENSVGNHHHPLFNPWLDRGNEWCEGLVRRPQPK</sequence>
<dbReference type="Proteomes" id="UP000663887">
    <property type="component" value="Unassembled WGS sequence"/>
</dbReference>
<accession>A0A817AVD0</accession>
<name>A0A817AVD0_9BILA</name>
<protein>
    <recommendedName>
        <fullName evidence="3">GIY-YIG domain-containing protein</fullName>
    </recommendedName>
</protein>
<comment type="caution">
    <text evidence="1">The sequence shown here is derived from an EMBL/GenBank/DDBJ whole genome shotgun (WGS) entry which is preliminary data.</text>
</comment>
<dbReference type="AlphaFoldDB" id="A0A817AVD0"/>
<evidence type="ECO:0000313" key="1">
    <source>
        <dbReference type="EMBL" id="CAF2262046.1"/>
    </source>
</evidence>
<organism evidence="1 2">
    <name type="scientific">Rotaria magnacalcarata</name>
    <dbReference type="NCBI Taxonomy" id="392030"/>
    <lineage>
        <taxon>Eukaryota</taxon>
        <taxon>Metazoa</taxon>
        <taxon>Spiralia</taxon>
        <taxon>Gnathifera</taxon>
        <taxon>Rotifera</taxon>
        <taxon>Eurotatoria</taxon>
        <taxon>Bdelloidea</taxon>
        <taxon>Philodinida</taxon>
        <taxon>Philodinidae</taxon>
        <taxon>Rotaria</taxon>
    </lineage>
</organism>